<dbReference type="Gene3D" id="1.20.1740.10">
    <property type="entry name" value="Amino acid/polyamine transporter I"/>
    <property type="match status" value="1"/>
</dbReference>
<feature type="transmembrane region" description="Helical" evidence="8">
    <location>
        <begin position="45"/>
        <end position="66"/>
    </location>
</feature>
<feature type="transmembrane region" description="Helical" evidence="8">
    <location>
        <begin position="310"/>
        <end position="328"/>
    </location>
</feature>
<dbReference type="GO" id="GO:0016020">
    <property type="term" value="C:membrane"/>
    <property type="evidence" value="ECO:0007669"/>
    <property type="project" value="UniProtKB-SubCell"/>
</dbReference>
<feature type="transmembrane region" description="Helical" evidence="8">
    <location>
        <begin position="12"/>
        <end position="33"/>
    </location>
</feature>
<dbReference type="Proteomes" id="UP000284219">
    <property type="component" value="Unassembled WGS sequence"/>
</dbReference>
<comment type="similarity">
    <text evidence="2">Belongs to the amino acid-polyamine-organocation (APC) superfamily. Spore germination protein (SGP) (TC 2.A.3.9) family.</text>
</comment>
<accession>A0A419SD51</accession>
<evidence type="ECO:0000256" key="8">
    <source>
        <dbReference type="SAM" id="Phobius"/>
    </source>
</evidence>
<dbReference type="PANTHER" id="PTHR34975">
    <property type="entry name" value="SPORE GERMINATION PROTEIN A2"/>
    <property type="match status" value="1"/>
</dbReference>
<keyword evidence="3" id="KW-0813">Transport</keyword>
<evidence type="ECO:0000256" key="3">
    <source>
        <dbReference type="ARBA" id="ARBA00022448"/>
    </source>
</evidence>
<feature type="transmembrane region" description="Helical" evidence="8">
    <location>
        <begin position="223"/>
        <end position="245"/>
    </location>
</feature>
<dbReference type="OrthoDB" id="2716906at2"/>
<comment type="subcellular location">
    <subcellularLocation>
        <location evidence="1">Membrane</location>
        <topology evidence="1">Multi-pass membrane protein</topology>
    </subcellularLocation>
</comment>
<feature type="transmembrane region" description="Helical" evidence="8">
    <location>
        <begin position="192"/>
        <end position="211"/>
    </location>
</feature>
<keyword evidence="10" id="KW-1185">Reference proteome</keyword>
<proteinExistence type="inferred from homology"/>
<evidence type="ECO:0000313" key="10">
    <source>
        <dbReference type="Proteomes" id="UP000284219"/>
    </source>
</evidence>
<keyword evidence="7 8" id="KW-0472">Membrane</keyword>
<gene>
    <name evidence="9" type="ORF">BEP19_15205</name>
</gene>
<feature type="transmembrane region" description="Helical" evidence="8">
    <location>
        <begin position="87"/>
        <end position="110"/>
    </location>
</feature>
<keyword evidence="6 8" id="KW-1133">Transmembrane helix</keyword>
<dbReference type="PANTHER" id="PTHR34975:SF2">
    <property type="entry name" value="SPORE GERMINATION PROTEIN A2"/>
    <property type="match status" value="1"/>
</dbReference>
<dbReference type="InterPro" id="IPR004761">
    <property type="entry name" value="Spore_GerAB"/>
</dbReference>
<keyword evidence="4" id="KW-0309">Germination</keyword>
<feature type="transmembrane region" description="Helical" evidence="8">
    <location>
        <begin position="152"/>
        <end position="172"/>
    </location>
</feature>
<dbReference type="AlphaFoldDB" id="A0A419SD51"/>
<protein>
    <submittedName>
        <fullName evidence="9">Uncharacterized protein</fullName>
    </submittedName>
</protein>
<evidence type="ECO:0000256" key="4">
    <source>
        <dbReference type="ARBA" id="ARBA00022544"/>
    </source>
</evidence>
<dbReference type="EMBL" id="MCHY01000013">
    <property type="protein sequence ID" value="RKD21026.1"/>
    <property type="molecule type" value="Genomic_DNA"/>
</dbReference>
<keyword evidence="5 8" id="KW-0812">Transmembrane</keyword>
<evidence type="ECO:0000256" key="7">
    <source>
        <dbReference type="ARBA" id="ARBA00023136"/>
    </source>
</evidence>
<feature type="transmembrane region" description="Helical" evidence="8">
    <location>
        <begin position="340"/>
        <end position="359"/>
    </location>
</feature>
<dbReference type="GO" id="GO:0009847">
    <property type="term" value="P:spore germination"/>
    <property type="evidence" value="ECO:0007669"/>
    <property type="project" value="InterPro"/>
</dbReference>
<dbReference type="NCBIfam" id="TIGR00912">
    <property type="entry name" value="2A0309"/>
    <property type="match status" value="1"/>
</dbReference>
<evidence type="ECO:0000313" key="9">
    <source>
        <dbReference type="EMBL" id="RKD21026.1"/>
    </source>
</evidence>
<evidence type="ECO:0000256" key="2">
    <source>
        <dbReference type="ARBA" id="ARBA00007998"/>
    </source>
</evidence>
<feature type="transmembrane region" description="Helical" evidence="8">
    <location>
        <begin position="276"/>
        <end position="298"/>
    </location>
</feature>
<evidence type="ECO:0000256" key="5">
    <source>
        <dbReference type="ARBA" id="ARBA00022692"/>
    </source>
</evidence>
<name>A0A419SD51_9BACL</name>
<sequence length="368" mass="41054">MKSFQSGNHEVSPKVIAIAVASTTLGIGIITLPRTLAEATSAGDGLLSIFIAGIVICIFAAIAAKLASRFPRQTFIQYVSQVVPKPFANVITFLVGIYALINVAFIVRSVGNISKMYLFATTPIEVIMLFFLLVVIYAVFGKRIAILRLNMMFFPIILTVVMVIGVMNFRFIDAERLRPFLMSDWQGILTGAKSALFSFLGFEIVLIYVMYMKKPKQAAKASVFGVFLVTFLYLFIYFFSIVVFGNEVIRTFVYPTIELARHVDIPGGFFERFESIFFTIWVMTLFNTATMSYDIALLTFRSVFKKGKKIVYLSILSPLIILLARVPATHVDLAKLSAIFSLYGCFIAMIVPSILFLIAKARGVRADK</sequence>
<organism evidence="9 10">
    <name type="scientific">Ammoniphilus oxalaticus</name>
    <dbReference type="NCBI Taxonomy" id="66863"/>
    <lineage>
        <taxon>Bacteria</taxon>
        <taxon>Bacillati</taxon>
        <taxon>Bacillota</taxon>
        <taxon>Bacilli</taxon>
        <taxon>Bacillales</taxon>
        <taxon>Paenibacillaceae</taxon>
        <taxon>Aneurinibacillus group</taxon>
        <taxon>Ammoniphilus</taxon>
    </lineage>
</organism>
<comment type="caution">
    <text evidence="9">The sequence shown here is derived from an EMBL/GenBank/DDBJ whole genome shotgun (WGS) entry which is preliminary data.</text>
</comment>
<dbReference type="RefSeq" id="WP_120191093.1">
    <property type="nucleotide sequence ID" value="NZ_MCHY01000013.1"/>
</dbReference>
<feature type="transmembrane region" description="Helical" evidence="8">
    <location>
        <begin position="116"/>
        <end position="140"/>
    </location>
</feature>
<evidence type="ECO:0000256" key="1">
    <source>
        <dbReference type="ARBA" id="ARBA00004141"/>
    </source>
</evidence>
<evidence type="ECO:0000256" key="6">
    <source>
        <dbReference type="ARBA" id="ARBA00022989"/>
    </source>
</evidence>
<dbReference type="Pfam" id="PF03845">
    <property type="entry name" value="Spore_permease"/>
    <property type="match status" value="1"/>
</dbReference>
<reference evidence="9 10" key="1">
    <citation type="submission" date="2016-08" db="EMBL/GenBank/DDBJ databases">
        <title>Novel Firmicute Genomes.</title>
        <authorList>
            <person name="Poppleton D.I."/>
            <person name="Gribaldo S."/>
        </authorList>
    </citation>
    <scope>NUCLEOTIDE SEQUENCE [LARGE SCALE GENOMIC DNA]</scope>
    <source>
        <strain evidence="9 10">RAOx-1</strain>
    </source>
</reference>